<comment type="caution">
    <text evidence="1">The sequence shown here is derived from an EMBL/GenBank/DDBJ whole genome shotgun (WGS) entry which is preliminary data.</text>
</comment>
<proteinExistence type="predicted"/>
<protein>
    <submittedName>
        <fullName evidence="1">Uncharacterized protein</fullName>
    </submittedName>
</protein>
<dbReference type="AlphaFoldDB" id="A0A4Y2LHS7"/>
<dbReference type="EMBL" id="BGPR01118716">
    <property type="protein sequence ID" value="GBN13720.1"/>
    <property type="molecule type" value="Genomic_DNA"/>
</dbReference>
<name>A0A4Y2LHS7_ARAVE</name>
<sequence length="104" mass="11874">MECMQDWPRYNATGIVDEPLSYMSPHQLPHYRGYSPANNRRCTLRSNQAKTKRHHPPALSVRVNSFPVSRLWQMSGHIGSCIIASSHERLMQQPPVYQGTVLNG</sequence>
<accession>A0A4Y2LHS7</accession>
<reference evidence="1 2" key="1">
    <citation type="journal article" date="2019" name="Sci. Rep.">
        <title>Orb-weaving spider Araneus ventricosus genome elucidates the spidroin gene catalogue.</title>
        <authorList>
            <person name="Kono N."/>
            <person name="Nakamura H."/>
            <person name="Ohtoshi R."/>
            <person name="Moran D.A.P."/>
            <person name="Shinohara A."/>
            <person name="Yoshida Y."/>
            <person name="Fujiwara M."/>
            <person name="Mori M."/>
            <person name="Tomita M."/>
            <person name="Arakawa K."/>
        </authorList>
    </citation>
    <scope>NUCLEOTIDE SEQUENCE [LARGE SCALE GENOMIC DNA]</scope>
</reference>
<gene>
    <name evidence="1" type="ORF">AVEN_241425_1</name>
</gene>
<keyword evidence="2" id="KW-1185">Reference proteome</keyword>
<dbReference type="Proteomes" id="UP000499080">
    <property type="component" value="Unassembled WGS sequence"/>
</dbReference>
<evidence type="ECO:0000313" key="1">
    <source>
        <dbReference type="EMBL" id="GBN13720.1"/>
    </source>
</evidence>
<organism evidence="1 2">
    <name type="scientific">Araneus ventricosus</name>
    <name type="common">Orbweaver spider</name>
    <name type="synonym">Epeira ventricosa</name>
    <dbReference type="NCBI Taxonomy" id="182803"/>
    <lineage>
        <taxon>Eukaryota</taxon>
        <taxon>Metazoa</taxon>
        <taxon>Ecdysozoa</taxon>
        <taxon>Arthropoda</taxon>
        <taxon>Chelicerata</taxon>
        <taxon>Arachnida</taxon>
        <taxon>Araneae</taxon>
        <taxon>Araneomorphae</taxon>
        <taxon>Entelegynae</taxon>
        <taxon>Araneoidea</taxon>
        <taxon>Araneidae</taxon>
        <taxon>Araneus</taxon>
    </lineage>
</organism>
<evidence type="ECO:0000313" key="2">
    <source>
        <dbReference type="Proteomes" id="UP000499080"/>
    </source>
</evidence>